<dbReference type="Proteomes" id="UP001176961">
    <property type="component" value="Unassembled WGS sequence"/>
</dbReference>
<dbReference type="AlphaFoldDB" id="A0AA36HGE5"/>
<evidence type="ECO:0000313" key="1">
    <source>
        <dbReference type="EMBL" id="CAJ0609458.1"/>
    </source>
</evidence>
<comment type="caution">
    <text evidence="1">The sequence shown here is derived from an EMBL/GenBank/DDBJ whole genome shotgun (WGS) entry which is preliminary data.</text>
</comment>
<evidence type="ECO:0000313" key="2">
    <source>
        <dbReference type="Proteomes" id="UP001176961"/>
    </source>
</evidence>
<gene>
    <name evidence="1" type="ORF">CYNAS_LOCUS21441</name>
</gene>
<keyword evidence="2" id="KW-1185">Reference proteome</keyword>
<reference evidence="1" key="1">
    <citation type="submission" date="2023-07" db="EMBL/GenBank/DDBJ databases">
        <authorList>
            <consortium name="CYATHOMIX"/>
        </authorList>
    </citation>
    <scope>NUCLEOTIDE SEQUENCE</scope>
    <source>
        <strain evidence="1">N/A</strain>
    </source>
</reference>
<proteinExistence type="predicted"/>
<accession>A0AA36HGE5</accession>
<organism evidence="1 2">
    <name type="scientific">Cylicocyclus nassatus</name>
    <name type="common">Nematode worm</name>
    <dbReference type="NCBI Taxonomy" id="53992"/>
    <lineage>
        <taxon>Eukaryota</taxon>
        <taxon>Metazoa</taxon>
        <taxon>Ecdysozoa</taxon>
        <taxon>Nematoda</taxon>
        <taxon>Chromadorea</taxon>
        <taxon>Rhabditida</taxon>
        <taxon>Rhabditina</taxon>
        <taxon>Rhabditomorpha</taxon>
        <taxon>Strongyloidea</taxon>
        <taxon>Strongylidae</taxon>
        <taxon>Cylicocyclus</taxon>
    </lineage>
</organism>
<dbReference type="EMBL" id="CATQJL010000326">
    <property type="protein sequence ID" value="CAJ0609458.1"/>
    <property type="molecule type" value="Genomic_DNA"/>
</dbReference>
<protein>
    <submittedName>
        <fullName evidence="1">Uncharacterized protein</fullName>
    </submittedName>
</protein>
<name>A0AA36HGE5_CYLNA</name>
<sequence>MKECSIQRIRVSQWSAHIEHYQMELLDASSVNTALLAQIFDSVRMRKLEIPCDDAALLDNIWHPDCEDFCYELLDLAQLNTTVAFVLSEAILKDLQLFSCDWADVLFALAVFAPIPKGKRLLLMQPMR</sequence>